<organism evidence="2">
    <name type="scientific">Rouxiella sp. WC2420</name>
    <dbReference type="NCBI Taxonomy" id="3234145"/>
    <lineage>
        <taxon>Bacteria</taxon>
        <taxon>Pseudomonadati</taxon>
        <taxon>Pseudomonadota</taxon>
        <taxon>Gammaproteobacteria</taxon>
        <taxon>Enterobacterales</taxon>
        <taxon>Yersiniaceae</taxon>
        <taxon>Rouxiella</taxon>
    </lineage>
</organism>
<gene>
    <name evidence="2" type="primary">tssA</name>
    <name evidence="2" type="ORF">AB3G37_07865</name>
</gene>
<dbReference type="PANTHER" id="PTHR37951:SF1">
    <property type="entry name" value="TYPE VI SECRETION SYSTEM COMPONENT TSSA1"/>
    <property type="match status" value="1"/>
</dbReference>
<dbReference type="PANTHER" id="PTHR37951">
    <property type="entry name" value="CYTOPLASMIC PROTEIN-RELATED"/>
    <property type="match status" value="1"/>
</dbReference>
<proteinExistence type="predicted"/>
<accession>A0AB39VVY0</accession>
<dbReference type="RefSeq" id="WP_369790243.1">
    <property type="nucleotide sequence ID" value="NZ_CP165628.1"/>
</dbReference>
<feature type="domain" description="ImpA N-terminal" evidence="1">
    <location>
        <begin position="7"/>
        <end position="129"/>
    </location>
</feature>
<dbReference type="EMBL" id="CP165628">
    <property type="protein sequence ID" value="XDU73983.1"/>
    <property type="molecule type" value="Genomic_DNA"/>
</dbReference>
<dbReference type="InterPro" id="IPR010657">
    <property type="entry name" value="ImpA_N"/>
</dbReference>
<reference evidence="2" key="1">
    <citation type="submission" date="2024-07" db="EMBL/GenBank/DDBJ databases">
        <authorList>
            <person name="Biller S.J."/>
        </authorList>
    </citation>
    <scope>NUCLEOTIDE SEQUENCE</scope>
    <source>
        <strain evidence="2">WC2420</strain>
    </source>
</reference>
<dbReference type="NCBIfam" id="TIGR03363">
    <property type="entry name" value="VI_chp_8"/>
    <property type="match status" value="1"/>
</dbReference>
<evidence type="ECO:0000313" key="2">
    <source>
        <dbReference type="EMBL" id="XDU73983.1"/>
    </source>
</evidence>
<name>A0AB39VVY0_9GAMM</name>
<protein>
    <submittedName>
        <fullName evidence="2">Type VI secretion system protein TssA</fullName>
    </submittedName>
</protein>
<evidence type="ECO:0000259" key="1">
    <source>
        <dbReference type="Pfam" id="PF06812"/>
    </source>
</evidence>
<dbReference type="Pfam" id="PF06812">
    <property type="entry name" value="ImpA_N"/>
    <property type="match status" value="1"/>
</dbReference>
<dbReference type="AlphaFoldDB" id="A0AB39VVY0"/>
<dbReference type="InterPro" id="IPR017740">
    <property type="entry name" value="TssA-like"/>
</dbReference>
<sequence length="344" mass="38067">MNIEPLLAPISAEHPCGENLEYDAEFMSFERACEGKAEQQFGKTIIPAEAPDWRQVEKQGQALMTRSKDLRVILPLTEAWTHLNGLEGFEAGLSLLTAITEKYWEQLYPELNFDGEPDPLLRINTLASLGEQSSLMAALRQAKLLKSPSGEISFRDAAALIDGSKNDCAGYPGGLSRLQQELADGENPSVQTLVSIDASLRQLHQWVTGHLGESGMPDLSGLFRTFSALLQGYHQQQQARLQAQDEQLAAAEAIAGENTVPTATTTAAPPVTDWRQAQLTSKEDAQLMLEKVKQYFRQYEPSHPAPMMLERVERLIQLDFLEIIRELAPDAVNQLKGVLGRNDS</sequence>